<dbReference type="InterPro" id="IPR023606">
    <property type="entry name" value="CoA-Trfase_III_dom_1_sf"/>
</dbReference>
<dbReference type="SUPFAM" id="SSF89796">
    <property type="entry name" value="CoA-transferase family III (CaiB/BaiF)"/>
    <property type="match status" value="1"/>
</dbReference>
<dbReference type="Proteomes" id="UP000029223">
    <property type="component" value="Unassembled WGS sequence"/>
</dbReference>
<accession>A0ABQ0JET0</accession>
<evidence type="ECO:0000313" key="3">
    <source>
        <dbReference type="Proteomes" id="UP000029223"/>
    </source>
</evidence>
<dbReference type="PANTHER" id="PTHR48207:SF4">
    <property type="entry name" value="BLL6097 PROTEIN"/>
    <property type="match status" value="1"/>
</dbReference>
<keyword evidence="3" id="KW-1185">Reference proteome</keyword>
<dbReference type="EMBL" id="BBMS01000027">
    <property type="protein sequence ID" value="GAL27265.1"/>
    <property type="molecule type" value="Genomic_DNA"/>
</dbReference>
<dbReference type="Gene3D" id="3.40.50.10540">
    <property type="entry name" value="Crotonobetainyl-coa:carnitine coa-transferase, domain 1"/>
    <property type="match status" value="1"/>
</dbReference>
<sequence length="347" mass="37952">MGAEVIKIERPGVGDLCRNLVINDQKIGDNSLLFHTFNRNKKSVALNLKSESDLEKVKKLISSADVMIHNFRPGVMERIGLDYSVVSQLNPRIIYGSVSGYGDKGPWRDKPGQDLLVQSLSGLALLSGNAEHNPTPVGLPVLDIAASGNLVQGILAAIIRRGITGKGGLVEVDLMSCAFDIQFEQLTAYVNDNKEPSRSKIANANIYGAAPYGIYKTADGYLALAMMPIALLAELLECEALNQFTQDDAFQQRDEIKDIVADAVKQRTTTAWLEVLEARDVWCADVLDWSRLLEEEGFKALEPLQTVEVTGGEPIKTTRCPIRFDGEYITSSKPAPLLGAHTNQIIL</sequence>
<dbReference type="InterPro" id="IPR044855">
    <property type="entry name" value="CoA-Trfase_III_dom3_sf"/>
</dbReference>
<evidence type="ECO:0000256" key="1">
    <source>
        <dbReference type="ARBA" id="ARBA00022679"/>
    </source>
</evidence>
<comment type="caution">
    <text evidence="2">The sequence shown here is derived from an EMBL/GenBank/DDBJ whole genome shotgun (WGS) entry which is preliminary data.</text>
</comment>
<gene>
    <name evidence="2" type="ORF">JCM19239_2077</name>
</gene>
<proteinExistence type="predicted"/>
<organism evidence="2 3">
    <name type="scientific">Vibrio variabilis</name>
    <dbReference type="NCBI Taxonomy" id="990271"/>
    <lineage>
        <taxon>Bacteria</taxon>
        <taxon>Pseudomonadati</taxon>
        <taxon>Pseudomonadota</taxon>
        <taxon>Gammaproteobacteria</taxon>
        <taxon>Vibrionales</taxon>
        <taxon>Vibrionaceae</taxon>
        <taxon>Vibrio</taxon>
    </lineage>
</organism>
<reference evidence="3" key="2">
    <citation type="submission" date="2014-09" db="EMBL/GenBank/DDBJ databases">
        <authorList>
            <consortium name="NBRP consortium"/>
            <person name="Sawabe T."/>
            <person name="Meirelles P."/>
            <person name="Nakanishi M."/>
            <person name="Sayaka M."/>
            <person name="Hattori M."/>
            <person name="Ohkuma M."/>
        </authorList>
    </citation>
    <scope>NUCLEOTIDE SEQUENCE [LARGE SCALE GENOMIC DNA]</scope>
    <source>
        <strain evidence="3">JCM 19239</strain>
    </source>
</reference>
<dbReference type="InterPro" id="IPR003673">
    <property type="entry name" value="CoA-Trfase_fam_III"/>
</dbReference>
<dbReference type="Gene3D" id="3.30.1540.10">
    <property type="entry name" value="formyl-coa transferase, domain 3"/>
    <property type="match status" value="1"/>
</dbReference>
<protein>
    <submittedName>
        <fullName evidence="2">Probable racemase</fullName>
    </submittedName>
</protein>
<evidence type="ECO:0000313" key="2">
    <source>
        <dbReference type="EMBL" id="GAL27265.1"/>
    </source>
</evidence>
<dbReference type="Pfam" id="PF02515">
    <property type="entry name" value="CoA_transf_3"/>
    <property type="match status" value="1"/>
</dbReference>
<reference evidence="3" key="1">
    <citation type="submission" date="2014-09" db="EMBL/GenBank/DDBJ databases">
        <title>Vibrio variabilis JCM 19239. (C206) whole genome shotgun sequence.</title>
        <authorList>
            <person name="Sawabe T."/>
            <person name="Meirelles P."/>
            <person name="Nakanishi M."/>
            <person name="Sayaka M."/>
            <person name="Hattori M."/>
            <person name="Ohkuma M."/>
        </authorList>
    </citation>
    <scope>NUCLEOTIDE SEQUENCE [LARGE SCALE GENOMIC DNA]</scope>
    <source>
        <strain evidence="3">JCM 19239</strain>
    </source>
</reference>
<keyword evidence="1" id="KW-0808">Transferase</keyword>
<dbReference type="PANTHER" id="PTHR48207">
    <property type="entry name" value="SUCCINATE--HYDROXYMETHYLGLUTARATE COA-TRANSFERASE"/>
    <property type="match status" value="1"/>
</dbReference>
<name>A0ABQ0JET0_9VIBR</name>
<dbReference type="InterPro" id="IPR050483">
    <property type="entry name" value="CoA-transferase_III_domain"/>
</dbReference>